<dbReference type="GO" id="GO:1990904">
    <property type="term" value="C:ribonucleoprotein complex"/>
    <property type="evidence" value="ECO:0007669"/>
    <property type="project" value="UniProtKB-KW"/>
</dbReference>
<evidence type="ECO:0000256" key="1">
    <source>
        <dbReference type="ARBA" id="ARBA00005257"/>
    </source>
</evidence>
<dbReference type="Gene3D" id="2.40.10.310">
    <property type="match status" value="1"/>
</dbReference>
<dbReference type="OrthoDB" id="372305at2157"/>
<keyword evidence="4 6" id="KW-0687">Ribonucleoprotein</keyword>
<dbReference type="KEGG" id="soh:D1869_00410"/>
<dbReference type="NCBIfam" id="TIGR00307">
    <property type="entry name" value="eS8"/>
    <property type="match status" value="1"/>
</dbReference>
<dbReference type="GeneID" id="1458072"/>
<dbReference type="HAMAP" id="MF_00029">
    <property type="entry name" value="Ribosomal_eS8"/>
    <property type="match status" value="1"/>
</dbReference>
<evidence type="ECO:0000313" key="9">
    <source>
        <dbReference type="EMBL" id="QGR15823.1"/>
    </source>
</evidence>
<dbReference type="Proteomes" id="UP000427373">
    <property type="component" value="Chromosome"/>
</dbReference>
<keyword evidence="3 6" id="KW-0689">Ribosomal protein</keyword>
<protein>
    <recommendedName>
        <fullName evidence="5 6">Small ribosomal subunit protein eS8</fullName>
    </recommendedName>
</protein>
<evidence type="ECO:0000313" key="8">
    <source>
        <dbReference type="EMBL" id="MBB5253273.1"/>
    </source>
</evidence>
<gene>
    <name evidence="6" type="primary">rps8e</name>
    <name evidence="9" type="ORF">D1869_00410</name>
    <name evidence="8" type="ORF">HNQ62_001015</name>
</gene>
<evidence type="ECO:0000313" key="10">
    <source>
        <dbReference type="Proteomes" id="UP000427373"/>
    </source>
</evidence>
<proteinExistence type="inferred from homology"/>
<dbReference type="SMR" id="A0A650CD97"/>
<feature type="region of interest" description="Disordered" evidence="7">
    <location>
        <begin position="1"/>
        <end position="37"/>
    </location>
</feature>
<dbReference type="InterPro" id="IPR001047">
    <property type="entry name" value="Ribosomal_eS8"/>
</dbReference>
<dbReference type="AlphaFoldDB" id="A0A650CD97"/>
<evidence type="ECO:0000256" key="2">
    <source>
        <dbReference type="ARBA" id="ARBA00011458"/>
    </source>
</evidence>
<dbReference type="GO" id="GO:0003735">
    <property type="term" value="F:structural constituent of ribosome"/>
    <property type="evidence" value="ECO:0007669"/>
    <property type="project" value="InterPro"/>
</dbReference>
<dbReference type="PROSITE" id="PS01193">
    <property type="entry name" value="RIBOSOMAL_S8E"/>
    <property type="match status" value="1"/>
</dbReference>
<name>A0A650CD97_SULOH</name>
<sequence>MGYFQGNDFRKITGGKKGKHRDKRKFELGSPPTETKLSTEELIEKERGMGGNIKIRVKYATFANIYDPQEKVSKKAKILSVIETPANKEYARRGIIVKGSIIQTELGKAKVTSRPGQDGTINAILIKE</sequence>
<dbReference type="InterPro" id="IPR022309">
    <property type="entry name" value="Ribosomal_Se8/biogenesis_NSA2"/>
</dbReference>
<comment type="subunit">
    <text evidence="2 6">Part of the 30S ribosomal subunit.</text>
</comment>
<dbReference type="PANTHER" id="PTHR10394">
    <property type="entry name" value="40S RIBOSOMAL PROTEIN S8"/>
    <property type="match status" value="1"/>
</dbReference>
<organism evidence="9 10">
    <name type="scientific">Sulfurisphaera ohwakuensis</name>
    <dbReference type="NCBI Taxonomy" id="69656"/>
    <lineage>
        <taxon>Archaea</taxon>
        <taxon>Thermoproteota</taxon>
        <taxon>Thermoprotei</taxon>
        <taxon>Sulfolobales</taxon>
        <taxon>Sulfolobaceae</taxon>
        <taxon>Sulfurisphaera</taxon>
    </lineage>
</organism>
<evidence type="ECO:0000313" key="11">
    <source>
        <dbReference type="Proteomes" id="UP000582213"/>
    </source>
</evidence>
<evidence type="ECO:0000256" key="7">
    <source>
        <dbReference type="SAM" id="MobiDB-lite"/>
    </source>
</evidence>
<evidence type="ECO:0000256" key="6">
    <source>
        <dbReference type="HAMAP-Rule" id="MF_00029"/>
    </source>
</evidence>
<dbReference type="InterPro" id="IPR018283">
    <property type="entry name" value="Ribosomal_eS8_CS"/>
</dbReference>
<dbReference type="RefSeq" id="WP_010978126.1">
    <property type="nucleotide sequence ID" value="NZ_AP031374.1"/>
</dbReference>
<dbReference type="EMBL" id="JACHFY010000003">
    <property type="protein sequence ID" value="MBB5253273.1"/>
    <property type="molecule type" value="Genomic_DNA"/>
</dbReference>
<accession>A0A650CD97</accession>
<keyword evidence="10" id="KW-1185">Reference proteome</keyword>
<dbReference type="Pfam" id="PF01201">
    <property type="entry name" value="Ribosomal_S8e"/>
    <property type="match status" value="1"/>
</dbReference>
<dbReference type="FunFam" id="2.40.10.310:FF:000002">
    <property type="entry name" value="30S ribosomal protein S8e"/>
    <property type="match status" value="1"/>
</dbReference>
<dbReference type="EMBL" id="CP045484">
    <property type="protein sequence ID" value="QGR15823.1"/>
    <property type="molecule type" value="Genomic_DNA"/>
</dbReference>
<reference evidence="8 11" key="2">
    <citation type="submission" date="2020-08" db="EMBL/GenBank/DDBJ databases">
        <title>Genomic Encyclopedia of Type Strains, Phase IV (KMG-IV): sequencing the most valuable type-strain genomes for metagenomic binning, comparative biology and taxonomic classification.</title>
        <authorList>
            <person name="Goeker M."/>
        </authorList>
    </citation>
    <scope>NUCLEOTIDE SEQUENCE [LARGE SCALE GENOMIC DNA]</scope>
    <source>
        <strain evidence="8 11">DSM 12421</strain>
    </source>
</reference>
<dbReference type="GO" id="GO:0005840">
    <property type="term" value="C:ribosome"/>
    <property type="evidence" value="ECO:0007669"/>
    <property type="project" value="UniProtKB-KW"/>
</dbReference>
<dbReference type="GO" id="GO:0006412">
    <property type="term" value="P:translation"/>
    <property type="evidence" value="ECO:0007669"/>
    <property type="project" value="UniProtKB-UniRule"/>
</dbReference>
<dbReference type="CDD" id="cd11382">
    <property type="entry name" value="Ribosomal_S8e"/>
    <property type="match status" value="1"/>
</dbReference>
<evidence type="ECO:0000256" key="5">
    <source>
        <dbReference type="ARBA" id="ARBA00035277"/>
    </source>
</evidence>
<evidence type="ECO:0000256" key="3">
    <source>
        <dbReference type="ARBA" id="ARBA00022980"/>
    </source>
</evidence>
<comment type="similarity">
    <text evidence="1 6">Belongs to the eukaryotic ribosomal protein eS8 family.</text>
</comment>
<reference evidence="9 10" key="1">
    <citation type="submission" date="2019-10" db="EMBL/GenBank/DDBJ databases">
        <title>Genome Sequences from Six Type Strain Members of the Archaeal Family Sulfolobaceae: Acidianus ambivalens, Acidianus infernus, Metallosphaera prunae, Stygiolobus azoricus, Sulfolobus metallicus, and Sulfurisphaera ohwakuensis.</title>
        <authorList>
            <person name="Counts J.A."/>
            <person name="Kelly R.M."/>
        </authorList>
    </citation>
    <scope>NUCLEOTIDE SEQUENCE [LARGE SCALE GENOMIC DNA]</scope>
    <source>
        <strain evidence="9 10">TA-1</strain>
    </source>
</reference>
<evidence type="ECO:0000256" key="4">
    <source>
        <dbReference type="ARBA" id="ARBA00023274"/>
    </source>
</evidence>
<dbReference type="InterPro" id="IPR020919">
    <property type="entry name" value="Ribosomal_protein_eS8_arc"/>
</dbReference>
<dbReference type="Proteomes" id="UP000582213">
    <property type="component" value="Unassembled WGS sequence"/>
</dbReference>
<feature type="compositionally biased region" description="Basic residues" evidence="7">
    <location>
        <begin position="13"/>
        <end position="23"/>
    </location>
</feature>